<evidence type="ECO:0000313" key="2">
    <source>
        <dbReference type="EMBL" id="AGH42717.1"/>
    </source>
</evidence>
<evidence type="ECO:0000313" key="3">
    <source>
        <dbReference type="Proteomes" id="UP000011864"/>
    </source>
</evidence>
<keyword evidence="3" id="KW-1185">Reference proteome</keyword>
<dbReference type="HOGENOM" id="CLU_3314096_0_0_6"/>
<keyword evidence="1" id="KW-0812">Transmembrane</keyword>
<organism evidence="2 3">
    <name type="scientific">Paraglaciecola psychrophila 170</name>
    <dbReference type="NCBI Taxonomy" id="1129794"/>
    <lineage>
        <taxon>Bacteria</taxon>
        <taxon>Pseudomonadati</taxon>
        <taxon>Pseudomonadota</taxon>
        <taxon>Gammaproteobacteria</taxon>
        <taxon>Alteromonadales</taxon>
        <taxon>Alteromonadaceae</taxon>
        <taxon>Paraglaciecola</taxon>
    </lineage>
</organism>
<keyword evidence="1" id="KW-1133">Transmembrane helix</keyword>
<dbReference type="EMBL" id="CP003837">
    <property type="protein sequence ID" value="AGH42717.1"/>
    <property type="molecule type" value="Genomic_DNA"/>
</dbReference>
<gene>
    <name evidence="2" type="ORF">C427_0607</name>
</gene>
<accession>M4RW72</accession>
<proteinExistence type="predicted"/>
<reference evidence="2 3" key="1">
    <citation type="journal article" date="2013" name="Genome Announc.">
        <title>Complete Genome Sequence of Glaciecola psychrophila Strain 170T.</title>
        <authorList>
            <person name="Yin J."/>
            <person name="Chen J."/>
            <person name="Liu G."/>
            <person name="Yu Y."/>
            <person name="Song L."/>
            <person name="Wang X."/>
            <person name="Qu X."/>
        </authorList>
    </citation>
    <scope>NUCLEOTIDE SEQUENCE [LARGE SCALE GENOMIC DNA]</scope>
    <source>
        <strain evidence="2 3">170</strain>
    </source>
</reference>
<protein>
    <submittedName>
        <fullName evidence="2">Uncharacterized protein</fullName>
    </submittedName>
</protein>
<sequence>MDKKLFRVFLLFNISCLFSALEQYFFFQTILLSQQMNIF</sequence>
<evidence type="ECO:0000256" key="1">
    <source>
        <dbReference type="SAM" id="Phobius"/>
    </source>
</evidence>
<feature type="transmembrane region" description="Helical" evidence="1">
    <location>
        <begin position="6"/>
        <end position="27"/>
    </location>
</feature>
<dbReference type="PATRIC" id="fig|1129794.4.peg.602"/>
<dbReference type="AlphaFoldDB" id="M4RW72"/>
<keyword evidence="1" id="KW-0472">Membrane</keyword>
<name>M4RW72_9ALTE</name>
<dbReference type="Proteomes" id="UP000011864">
    <property type="component" value="Chromosome"/>
</dbReference>
<dbReference type="STRING" id="1129794.C427_0607"/>
<dbReference type="KEGG" id="gps:C427_0607"/>